<organism evidence="3 4">
    <name type="scientific">Streptomyces catenulae</name>
    <dbReference type="NCBI Taxonomy" id="66875"/>
    <lineage>
        <taxon>Bacteria</taxon>
        <taxon>Bacillati</taxon>
        <taxon>Actinomycetota</taxon>
        <taxon>Actinomycetes</taxon>
        <taxon>Kitasatosporales</taxon>
        <taxon>Streptomycetaceae</taxon>
        <taxon>Streptomyces</taxon>
    </lineage>
</organism>
<reference evidence="3 4" key="1">
    <citation type="submission" date="2024-06" db="EMBL/GenBank/DDBJ databases">
        <title>The Natural Products Discovery Center: Release of the First 8490 Sequenced Strains for Exploring Actinobacteria Biosynthetic Diversity.</title>
        <authorList>
            <person name="Kalkreuter E."/>
            <person name="Kautsar S.A."/>
            <person name="Yang D."/>
            <person name="Bader C.D."/>
            <person name="Teijaro C.N."/>
            <person name="Fluegel L."/>
            <person name="Davis C.M."/>
            <person name="Simpson J.R."/>
            <person name="Lauterbach L."/>
            <person name="Steele A.D."/>
            <person name="Gui C."/>
            <person name="Meng S."/>
            <person name="Li G."/>
            <person name="Viehrig K."/>
            <person name="Ye F."/>
            <person name="Su P."/>
            <person name="Kiefer A.F."/>
            <person name="Nichols A."/>
            <person name="Cepeda A.J."/>
            <person name="Yan W."/>
            <person name="Fan B."/>
            <person name="Jiang Y."/>
            <person name="Adhikari A."/>
            <person name="Zheng C.-J."/>
            <person name="Schuster L."/>
            <person name="Cowan T.M."/>
            <person name="Smanski M.J."/>
            <person name="Chevrette M.G."/>
            <person name="De Carvalho L.P.S."/>
            <person name="Shen B."/>
        </authorList>
    </citation>
    <scope>NUCLEOTIDE SEQUENCE [LARGE SCALE GENOMIC DNA]</scope>
    <source>
        <strain evidence="3 4">NPDC033039</strain>
    </source>
</reference>
<dbReference type="PANTHER" id="PTHR43792">
    <property type="entry name" value="GNAT FAMILY, PUTATIVE (AFU_ORTHOLOGUE AFUA_3G00765)-RELATED-RELATED"/>
    <property type="match status" value="1"/>
</dbReference>
<keyword evidence="4" id="KW-1185">Reference proteome</keyword>
<accession>A0ABV2Z4H6</accession>
<dbReference type="RefSeq" id="WP_078653925.1">
    <property type="nucleotide sequence ID" value="NZ_JBEZVI010000020.1"/>
</dbReference>
<evidence type="ECO:0000259" key="2">
    <source>
        <dbReference type="Pfam" id="PF13302"/>
    </source>
</evidence>
<protein>
    <submittedName>
        <fullName evidence="3">GNAT family N-acetyltransferase</fullName>
    </submittedName>
</protein>
<feature type="region of interest" description="Disordered" evidence="1">
    <location>
        <begin position="1"/>
        <end position="35"/>
    </location>
</feature>
<comment type="caution">
    <text evidence="3">The sequence shown here is derived from an EMBL/GenBank/DDBJ whole genome shotgun (WGS) entry which is preliminary data.</text>
</comment>
<feature type="domain" description="N-acetyltransferase" evidence="2">
    <location>
        <begin position="36"/>
        <end position="141"/>
    </location>
</feature>
<dbReference type="Pfam" id="PF13302">
    <property type="entry name" value="Acetyltransf_3"/>
    <property type="match status" value="1"/>
</dbReference>
<dbReference type="EMBL" id="JBEZVI010000020">
    <property type="protein sequence ID" value="MEU3712899.1"/>
    <property type="molecule type" value="Genomic_DNA"/>
</dbReference>
<dbReference type="Proteomes" id="UP001550853">
    <property type="component" value="Unassembled WGS sequence"/>
</dbReference>
<evidence type="ECO:0000313" key="4">
    <source>
        <dbReference type="Proteomes" id="UP001550853"/>
    </source>
</evidence>
<feature type="compositionally biased region" description="Basic residues" evidence="1">
    <location>
        <begin position="10"/>
        <end position="19"/>
    </location>
</feature>
<proteinExistence type="predicted"/>
<dbReference type="InterPro" id="IPR016181">
    <property type="entry name" value="Acyl_CoA_acyltransferase"/>
</dbReference>
<dbReference type="SUPFAM" id="SSF55729">
    <property type="entry name" value="Acyl-CoA N-acyltransferases (Nat)"/>
    <property type="match status" value="1"/>
</dbReference>
<dbReference type="InterPro" id="IPR051531">
    <property type="entry name" value="N-acetyltransferase"/>
</dbReference>
<dbReference type="Gene3D" id="3.40.630.30">
    <property type="match status" value="1"/>
</dbReference>
<evidence type="ECO:0000313" key="3">
    <source>
        <dbReference type="EMBL" id="MEU3712899.1"/>
    </source>
</evidence>
<name>A0ABV2Z4H6_9ACTN</name>
<evidence type="ECO:0000256" key="1">
    <source>
        <dbReference type="SAM" id="MobiDB-lite"/>
    </source>
</evidence>
<dbReference type="InterPro" id="IPR000182">
    <property type="entry name" value="GNAT_dom"/>
</dbReference>
<sequence>MDRAPGTASHRPRGPRRPVHPQFLPSCLAPPPRGPPRWPDVTEAWIGRCTDRWESDGVSYWMARHRDTGELIGVGGAQRQHPGFWNLYYRLVPTHLGKGYATEISRAAIRTAGQHDPELPVIAWIHARNTGSRAVAERLGLHDYGLRPEPGKREPMHAYADRELTF</sequence>
<dbReference type="PANTHER" id="PTHR43792:SF1">
    <property type="entry name" value="N-ACETYLTRANSFERASE DOMAIN-CONTAINING PROTEIN"/>
    <property type="match status" value="1"/>
</dbReference>
<gene>
    <name evidence="3" type="ORF">AB0E61_22750</name>
</gene>